<evidence type="ECO:0000256" key="1">
    <source>
        <dbReference type="SAM" id="MobiDB-lite"/>
    </source>
</evidence>
<dbReference type="AlphaFoldDB" id="A0A5J5F1G9"/>
<dbReference type="EMBL" id="VXIS01000055">
    <property type="protein sequence ID" value="KAA8909663.1"/>
    <property type="molecule type" value="Genomic_DNA"/>
</dbReference>
<gene>
    <name evidence="2" type="ORF">FN846DRAFT_905494</name>
</gene>
<accession>A0A5J5F1G9</accession>
<reference evidence="2 3" key="1">
    <citation type="submission" date="2019-09" db="EMBL/GenBank/DDBJ databases">
        <title>Draft genome of the ectomycorrhizal ascomycete Sphaerosporella brunnea.</title>
        <authorList>
            <consortium name="DOE Joint Genome Institute"/>
            <person name="Benucci G.M."/>
            <person name="Marozzi G."/>
            <person name="Antonielli L."/>
            <person name="Sanchez S."/>
            <person name="Marco P."/>
            <person name="Wang X."/>
            <person name="Falini L.B."/>
            <person name="Barry K."/>
            <person name="Haridas S."/>
            <person name="Lipzen A."/>
            <person name="Labutti K."/>
            <person name="Grigoriev I.V."/>
            <person name="Murat C."/>
            <person name="Martin F."/>
            <person name="Albertini E."/>
            <person name="Donnini D."/>
            <person name="Bonito G."/>
        </authorList>
    </citation>
    <scope>NUCLEOTIDE SEQUENCE [LARGE SCALE GENOMIC DNA]</scope>
    <source>
        <strain evidence="2 3">Sb_GMNB300</strain>
    </source>
</reference>
<keyword evidence="3" id="KW-1185">Reference proteome</keyword>
<feature type="region of interest" description="Disordered" evidence="1">
    <location>
        <begin position="1"/>
        <end position="32"/>
    </location>
</feature>
<sequence>MPKSTPRQNARRRRQCVETGTTTLTTEEEDESTSYSVWQAYTALGIAPSEDMLARPEPDEEDEDRGDEITHEDLRRVKEEIREDVGGRRLKEMLEEKAWNGKLAGYLFFYSCFWESFSFMEF</sequence>
<protein>
    <submittedName>
        <fullName evidence="2">Uncharacterized protein</fullName>
    </submittedName>
</protein>
<evidence type="ECO:0000313" key="3">
    <source>
        <dbReference type="Proteomes" id="UP000326924"/>
    </source>
</evidence>
<dbReference type="InParanoid" id="A0A5J5F1G9"/>
<name>A0A5J5F1G9_9PEZI</name>
<dbReference type="OrthoDB" id="26525at2759"/>
<comment type="caution">
    <text evidence="2">The sequence shown here is derived from an EMBL/GenBank/DDBJ whole genome shotgun (WGS) entry which is preliminary data.</text>
</comment>
<dbReference type="Proteomes" id="UP000326924">
    <property type="component" value="Unassembled WGS sequence"/>
</dbReference>
<proteinExistence type="predicted"/>
<organism evidence="2 3">
    <name type="scientific">Sphaerosporella brunnea</name>
    <dbReference type="NCBI Taxonomy" id="1250544"/>
    <lineage>
        <taxon>Eukaryota</taxon>
        <taxon>Fungi</taxon>
        <taxon>Dikarya</taxon>
        <taxon>Ascomycota</taxon>
        <taxon>Pezizomycotina</taxon>
        <taxon>Pezizomycetes</taxon>
        <taxon>Pezizales</taxon>
        <taxon>Pyronemataceae</taxon>
        <taxon>Sphaerosporella</taxon>
    </lineage>
</organism>
<feature type="region of interest" description="Disordered" evidence="1">
    <location>
        <begin position="49"/>
        <end position="74"/>
    </location>
</feature>
<evidence type="ECO:0000313" key="2">
    <source>
        <dbReference type="EMBL" id="KAA8909663.1"/>
    </source>
</evidence>